<dbReference type="RefSeq" id="WP_170866767.1">
    <property type="nucleotide sequence ID" value="NZ_FRAC01000042.1"/>
</dbReference>
<dbReference type="STRING" id="1121322.SAMN02745136_05380"/>
<name>A0A1M7CD52_9FIRM</name>
<proteinExistence type="predicted"/>
<evidence type="ECO:0000313" key="3">
    <source>
        <dbReference type="Proteomes" id="UP000184386"/>
    </source>
</evidence>
<evidence type="ECO:0000256" key="1">
    <source>
        <dbReference type="SAM" id="Phobius"/>
    </source>
</evidence>
<feature type="transmembrane region" description="Helical" evidence="1">
    <location>
        <begin position="6"/>
        <end position="27"/>
    </location>
</feature>
<gene>
    <name evidence="2" type="ORF">SAMN02745136_05380</name>
</gene>
<keyword evidence="1" id="KW-1133">Transmembrane helix</keyword>
<accession>A0A1M7CD52</accession>
<keyword evidence="3" id="KW-1185">Reference proteome</keyword>
<organism evidence="2 3">
    <name type="scientific">Anaerocolumna jejuensis DSM 15929</name>
    <dbReference type="NCBI Taxonomy" id="1121322"/>
    <lineage>
        <taxon>Bacteria</taxon>
        <taxon>Bacillati</taxon>
        <taxon>Bacillota</taxon>
        <taxon>Clostridia</taxon>
        <taxon>Lachnospirales</taxon>
        <taxon>Lachnospiraceae</taxon>
        <taxon>Anaerocolumna</taxon>
    </lineage>
</organism>
<evidence type="ECO:0000313" key="2">
    <source>
        <dbReference type="EMBL" id="SHL64799.1"/>
    </source>
</evidence>
<keyword evidence="1" id="KW-0812">Transmembrane</keyword>
<sequence>MRYILYMAGVIIFGTIFNICCTGKKGAQNYSVKRYMHKSILEDFDEERKNIDKLMK</sequence>
<protein>
    <submittedName>
        <fullName evidence="2">Uncharacterized protein</fullName>
    </submittedName>
</protein>
<keyword evidence="1" id="KW-0472">Membrane</keyword>
<reference evidence="2 3" key="1">
    <citation type="submission" date="2016-11" db="EMBL/GenBank/DDBJ databases">
        <authorList>
            <person name="Jaros S."/>
            <person name="Januszkiewicz K."/>
            <person name="Wedrychowicz H."/>
        </authorList>
    </citation>
    <scope>NUCLEOTIDE SEQUENCE [LARGE SCALE GENOMIC DNA]</scope>
    <source>
        <strain evidence="2 3">DSM 15929</strain>
    </source>
</reference>
<dbReference type="Proteomes" id="UP000184386">
    <property type="component" value="Unassembled WGS sequence"/>
</dbReference>
<dbReference type="EMBL" id="FRAC01000042">
    <property type="protein sequence ID" value="SHL64799.1"/>
    <property type="molecule type" value="Genomic_DNA"/>
</dbReference>
<dbReference type="AlphaFoldDB" id="A0A1M7CD52"/>